<evidence type="ECO:0000313" key="2">
    <source>
        <dbReference type="EMBL" id="KAJ8878858.1"/>
    </source>
</evidence>
<feature type="region of interest" description="Disordered" evidence="1">
    <location>
        <begin position="380"/>
        <end position="405"/>
    </location>
</feature>
<comment type="caution">
    <text evidence="2">The sequence shown here is derived from an EMBL/GenBank/DDBJ whole genome shotgun (WGS) entry which is preliminary data.</text>
</comment>
<evidence type="ECO:0000256" key="1">
    <source>
        <dbReference type="SAM" id="MobiDB-lite"/>
    </source>
</evidence>
<keyword evidence="3" id="KW-1185">Reference proteome</keyword>
<proteinExistence type="predicted"/>
<sequence>MSQVIRVNCARPPERRVELVTFAGSRKFHDTNYDRHMLTFLFQVALADAELYYSACGLLARLEHAVIVSPVDEHWNARAGEAGDLRENPPTYGIVLHDSHMRKAWSSPAANRTRFALVRGRNGGISRKQNFSSGSEKFVVSINEVYDARSNTGYRGQELNPCHLNVKSVRSHCASSFDPEGLHLSTHTPHNIPHFVRKLTHGKGHGPIQLDGQIRSLLVLDYARRDCLRSVTSQQMSKPFLQLTRQMRNALTYSGTVVPSAAKFPAAVFLLAADLAQDSPASPSNDVLAKIETHGDVMLNPLLSVAFFEFIHFQCRKVENSCAVSARTAKHLNNTRGHDVVVAILLASYLGEPVERYKDDTASRFKCAIAATSKALKRIAGMKGSRETGDPRENPPTSGIVRHNSHFRKSGVSRSEFEPSSFGWEASSLTAQPRGPFRIGVQYSCRLKFTDSHVIGAHDCEVFVYWRRVTRGVSKNDWPMTNVLQSSLMVSYVSRIEYVSMEAPPRSLMTWKVRHFESDVHCTHFTDRDIQYCCEKFNPVLYELFYPWCCFVGNEAARLAVADHNFIDQGRLVLLLNSIEITGGSSVFVSRDVKVVCQIFVPNCWPAISVSGGDTDMFVPPPLDSRLLFQHPMELLLVGGNVLQSPTRKSGFNLPGNRTWFDVVGRDRLDYYPPAPIKAITIFRN</sequence>
<dbReference type="Proteomes" id="UP001159363">
    <property type="component" value="Chromosome 6"/>
</dbReference>
<organism evidence="2 3">
    <name type="scientific">Dryococelus australis</name>
    <dbReference type="NCBI Taxonomy" id="614101"/>
    <lineage>
        <taxon>Eukaryota</taxon>
        <taxon>Metazoa</taxon>
        <taxon>Ecdysozoa</taxon>
        <taxon>Arthropoda</taxon>
        <taxon>Hexapoda</taxon>
        <taxon>Insecta</taxon>
        <taxon>Pterygota</taxon>
        <taxon>Neoptera</taxon>
        <taxon>Polyneoptera</taxon>
        <taxon>Phasmatodea</taxon>
        <taxon>Verophasmatodea</taxon>
        <taxon>Anareolatae</taxon>
        <taxon>Phasmatidae</taxon>
        <taxon>Eurycanthinae</taxon>
        <taxon>Dryococelus</taxon>
    </lineage>
</organism>
<gene>
    <name evidence="2" type="ORF">PR048_019447</name>
</gene>
<evidence type="ECO:0000313" key="3">
    <source>
        <dbReference type="Proteomes" id="UP001159363"/>
    </source>
</evidence>
<reference evidence="2 3" key="1">
    <citation type="submission" date="2023-02" db="EMBL/GenBank/DDBJ databases">
        <title>LHISI_Scaffold_Assembly.</title>
        <authorList>
            <person name="Stuart O.P."/>
            <person name="Cleave R."/>
            <person name="Magrath M.J.L."/>
            <person name="Mikheyev A.S."/>
        </authorList>
    </citation>
    <scope>NUCLEOTIDE SEQUENCE [LARGE SCALE GENOMIC DNA]</scope>
    <source>
        <strain evidence="2">Daus_M_001</strain>
        <tissue evidence="2">Leg muscle</tissue>
    </source>
</reference>
<feature type="compositionally biased region" description="Basic and acidic residues" evidence="1">
    <location>
        <begin position="384"/>
        <end position="393"/>
    </location>
</feature>
<protein>
    <submittedName>
        <fullName evidence="2">Uncharacterized protein</fullName>
    </submittedName>
</protein>
<accession>A0ABQ9H3V8</accession>
<name>A0ABQ9H3V8_9NEOP</name>
<dbReference type="EMBL" id="JARBHB010000007">
    <property type="protein sequence ID" value="KAJ8878858.1"/>
    <property type="molecule type" value="Genomic_DNA"/>
</dbReference>